<keyword evidence="2" id="KW-1185">Reference proteome</keyword>
<sequence>MAKIKNYQQFIEDVADRNFRPYVKRFQELAGLRPTGVDAKETYLIEVTFDFGNSLLEHESIKNFKKTNNRYYLHPELTNPPVKGHYHVIPSNGKQEIYAVNLDGTAHHKVNKGYQIPTKEADELRGLGVDIKDDRIIESIEFLESDQKQLLTESLKHDCISIFIEIEE</sequence>
<name>A0A7W5DQV8_9PORP</name>
<gene>
    <name evidence="1" type="ORF">FHX64_001580</name>
</gene>
<dbReference type="RefSeq" id="WP_183413173.1">
    <property type="nucleotide sequence ID" value="NZ_JACHYB010000001.1"/>
</dbReference>
<dbReference type="AlphaFoldDB" id="A0A7W5DQV8"/>
<dbReference type="EMBL" id="JACHYB010000001">
    <property type="protein sequence ID" value="MBB3187417.1"/>
    <property type="molecule type" value="Genomic_DNA"/>
</dbReference>
<proteinExistence type="predicted"/>
<evidence type="ECO:0000313" key="1">
    <source>
        <dbReference type="EMBL" id="MBB3187417.1"/>
    </source>
</evidence>
<evidence type="ECO:0000313" key="2">
    <source>
        <dbReference type="Proteomes" id="UP000544222"/>
    </source>
</evidence>
<reference evidence="1 2" key="1">
    <citation type="submission" date="2020-08" db="EMBL/GenBank/DDBJ databases">
        <title>Genomic Encyclopedia of Type Strains, Phase IV (KMG-IV): sequencing the most valuable type-strain genomes for metagenomic binning, comparative biology and taxonomic classification.</title>
        <authorList>
            <person name="Goeker M."/>
        </authorList>
    </citation>
    <scope>NUCLEOTIDE SEQUENCE [LARGE SCALE GENOMIC DNA]</scope>
    <source>
        <strain evidence="1 2">DSM 27471</strain>
    </source>
</reference>
<comment type="caution">
    <text evidence="1">The sequence shown here is derived from an EMBL/GenBank/DDBJ whole genome shotgun (WGS) entry which is preliminary data.</text>
</comment>
<dbReference type="Proteomes" id="UP000544222">
    <property type="component" value="Unassembled WGS sequence"/>
</dbReference>
<accession>A0A7W5DQV8</accession>
<organism evidence="1 2">
    <name type="scientific">Microbacter margulisiae</name>
    <dbReference type="NCBI Taxonomy" id="1350067"/>
    <lineage>
        <taxon>Bacteria</taxon>
        <taxon>Pseudomonadati</taxon>
        <taxon>Bacteroidota</taxon>
        <taxon>Bacteroidia</taxon>
        <taxon>Bacteroidales</taxon>
        <taxon>Porphyromonadaceae</taxon>
        <taxon>Microbacter</taxon>
    </lineage>
</organism>
<protein>
    <submittedName>
        <fullName evidence="1">Uncharacterized protein</fullName>
    </submittedName>
</protein>